<feature type="domain" description="N-acetyltransferase" evidence="1">
    <location>
        <begin position="45"/>
        <end position="187"/>
    </location>
</feature>
<dbReference type="Gene3D" id="3.40.630.30">
    <property type="match status" value="1"/>
</dbReference>
<dbReference type="STRING" id="169760.PSTEL_07105"/>
<dbReference type="SUPFAM" id="SSF55729">
    <property type="entry name" value="Acyl-CoA N-acyltransferases (Nat)"/>
    <property type="match status" value="1"/>
</dbReference>
<dbReference type="Proteomes" id="UP000029507">
    <property type="component" value="Chromosome"/>
</dbReference>
<dbReference type="Pfam" id="PF13302">
    <property type="entry name" value="Acetyltransf_3"/>
    <property type="match status" value="1"/>
</dbReference>
<dbReference type="GO" id="GO:1990189">
    <property type="term" value="F:protein N-terminal-serine acetyltransferase activity"/>
    <property type="evidence" value="ECO:0007669"/>
    <property type="project" value="TreeGrafter"/>
</dbReference>
<dbReference type="HOGENOM" id="CLU_013985_3_0_9"/>
<dbReference type="AlphaFoldDB" id="A0A089LPZ5"/>
<dbReference type="PANTHER" id="PTHR43441:SF3">
    <property type="entry name" value="ACETYLTRANSFERASE"/>
    <property type="match status" value="1"/>
</dbReference>
<keyword evidence="2" id="KW-0808">Transferase</keyword>
<dbReference type="RefSeq" id="WP_038694377.1">
    <property type="nucleotide sequence ID" value="NZ_CP009286.1"/>
</dbReference>
<keyword evidence="3" id="KW-1185">Reference proteome</keyword>
<protein>
    <submittedName>
        <fullName evidence="2">Acetyltransferase</fullName>
    </submittedName>
</protein>
<dbReference type="GO" id="GO:0008999">
    <property type="term" value="F:protein-N-terminal-alanine acetyltransferase activity"/>
    <property type="evidence" value="ECO:0007669"/>
    <property type="project" value="TreeGrafter"/>
</dbReference>
<reference evidence="2 3" key="1">
    <citation type="submission" date="2014-08" db="EMBL/GenBank/DDBJ databases">
        <title>Comparative genomics of the Paenibacillus odorifer group.</title>
        <authorList>
            <person name="den Bakker H.C."/>
            <person name="Tsai Y.-C."/>
            <person name="Martin N."/>
            <person name="Korlach J."/>
            <person name="Wiedmann M."/>
        </authorList>
    </citation>
    <scope>NUCLEOTIDE SEQUENCE [LARGE SCALE GENOMIC DNA]</scope>
    <source>
        <strain evidence="2 3">DSM 14472</strain>
    </source>
</reference>
<dbReference type="KEGG" id="pste:PSTEL_07105"/>
<proteinExistence type="predicted"/>
<dbReference type="PANTHER" id="PTHR43441">
    <property type="entry name" value="RIBOSOMAL-PROTEIN-SERINE ACETYLTRANSFERASE"/>
    <property type="match status" value="1"/>
</dbReference>
<evidence type="ECO:0000313" key="3">
    <source>
        <dbReference type="Proteomes" id="UP000029507"/>
    </source>
</evidence>
<name>A0A089LPZ5_9BACL</name>
<dbReference type="GO" id="GO:0005737">
    <property type="term" value="C:cytoplasm"/>
    <property type="evidence" value="ECO:0007669"/>
    <property type="project" value="TreeGrafter"/>
</dbReference>
<dbReference type="PROSITE" id="PS51186">
    <property type="entry name" value="GNAT"/>
    <property type="match status" value="1"/>
</dbReference>
<evidence type="ECO:0000313" key="2">
    <source>
        <dbReference type="EMBL" id="AIQ62907.1"/>
    </source>
</evidence>
<organism evidence="2 3">
    <name type="scientific">Paenibacillus stellifer</name>
    <dbReference type="NCBI Taxonomy" id="169760"/>
    <lineage>
        <taxon>Bacteria</taxon>
        <taxon>Bacillati</taxon>
        <taxon>Bacillota</taxon>
        <taxon>Bacilli</taxon>
        <taxon>Bacillales</taxon>
        <taxon>Paenibacillaceae</taxon>
        <taxon>Paenibacillus</taxon>
    </lineage>
</organism>
<dbReference type="InterPro" id="IPR016181">
    <property type="entry name" value="Acyl_CoA_acyltransferase"/>
</dbReference>
<sequence length="195" mass="22275">MNGNQQFNPILLSFPESFETERLVIRAPRWGEGGSINEAVLESLEELRPWMPFARKAPTMDESEAFTRQARLDFLKRTELHMRLFHKETGHFIGCSGLHRIDWDIRSFEIGYWIRTSCAGQGYVTEAVNGISDFAITELEANRIEIRCSDRNARSAAVAERAGFKLEAVLRNSRRGESGELESSRIYAKVRGSEF</sequence>
<gene>
    <name evidence="2" type="ORF">PSTEL_07105</name>
</gene>
<dbReference type="InterPro" id="IPR000182">
    <property type="entry name" value="GNAT_dom"/>
</dbReference>
<dbReference type="EMBL" id="CP009286">
    <property type="protein sequence ID" value="AIQ62907.1"/>
    <property type="molecule type" value="Genomic_DNA"/>
</dbReference>
<evidence type="ECO:0000259" key="1">
    <source>
        <dbReference type="PROSITE" id="PS51186"/>
    </source>
</evidence>
<dbReference type="InterPro" id="IPR051908">
    <property type="entry name" value="Ribosomal_N-acetyltransferase"/>
</dbReference>
<accession>A0A089LPZ5</accession>